<dbReference type="GO" id="GO:0004523">
    <property type="term" value="F:RNA-DNA hybrid ribonuclease activity"/>
    <property type="evidence" value="ECO:0007669"/>
    <property type="project" value="InterPro"/>
</dbReference>
<dbReference type="GO" id="GO:0003676">
    <property type="term" value="F:nucleic acid binding"/>
    <property type="evidence" value="ECO:0007669"/>
    <property type="project" value="InterPro"/>
</dbReference>
<dbReference type="InterPro" id="IPR002156">
    <property type="entry name" value="RNaseH_domain"/>
</dbReference>
<dbReference type="OrthoDB" id="1166192at2759"/>
<dbReference type="InterPro" id="IPR053151">
    <property type="entry name" value="RNase_H-like"/>
</dbReference>
<dbReference type="Pfam" id="PF13456">
    <property type="entry name" value="RVT_3"/>
    <property type="match status" value="1"/>
</dbReference>
<comment type="caution">
    <text evidence="2">The sequence shown here is derived from an EMBL/GenBank/DDBJ whole genome shotgun (WGS) entry which is preliminary data.</text>
</comment>
<dbReference type="PANTHER" id="PTHR47723:SF24">
    <property type="entry name" value="RNASE H TYPE-1 DOMAIN-CONTAINING PROTEIN"/>
    <property type="match status" value="1"/>
</dbReference>
<dbReference type="EMBL" id="JABFAF010000001">
    <property type="protein sequence ID" value="MBA0847280.1"/>
    <property type="molecule type" value="Genomic_DNA"/>
</dbReference>
<dbReference type="AlphaFoldDB" id="A0A7J9KLI4"/>
<organism evidence="2 3">
    <name type="scientific">Gossypium schwendimanii</name>
    <name type="common">Cotton</name>
    <dbReference type="NCBI Taxonomy" id="34291"/>
    <lineage>
        <taxon>Eukaryota</taxon>
        <taxon>Viridiplantae</taxon>
        <taxon>Streptophyta</taxon>
        <taxon>Embryophyta</taxon>
        <taxon>Tracheophyta</taxon>
        <taxon>Spermatophyta</taxon>
        <taxon>Magnoliopsida</taxon>
        <taxon>eudicotyledons</taxon>
        <taxon>Gunneridae</taxon>
        <taxon>Pentapetalae</taxon>
        <taxon>rosids</taxon>
        <taxon>malvids</taxon>
        <taxon>Malvales</taxon>
        <taxon>Malvaceae</taxon>
        <taxon>Malvoideae</taxon>
        <taxon>Gossypium</taxon>
    </lineage>
</organism>
<evidence type="ECO:0000259" key="1">
    <source>
        <dbReference type="Pfam" id="PF13456"/>
    </source>
</evidence>
<proteinExistence type="predicted"/>
<dbReference type="Proteomes" id="UP000593576">
    <property type="component" value="Unassembled WGS sequence"/>
</dbReference>
<name>A0A7J9KLI4_GOSSC</name>
<accession>A0A7J9KLI4</accession>
<sequence>VVYPHWLPPREGYVKLNTDGVVFSSRACASIGGVEARAMLEGLHLAWNKGFRKLELECDNALLVEIILAGGTTDSS</sequence>
<feature type="non-terminal residue" evidence="2">
    <location>
        <position position="76"/>
    </location>
</feature>
<evidence type="ECO:0000313" key="2">
    <source>
        <dbReference type="EMBL" id="MBA0847280.1"/>
    </source>
</evidence>
<dbReference type="PANTHER" id="PTHR47723">
    <property type="entry name" value="OS05G0353850 PROTEIN"/>
    <property type="match status" value="1"/>
</dbReference>
<gene>
    <name evidence="2" type="ORF">Goshw_015552</name>
</gene>
<evidence type="ECO:0000313" key="3">
    <source>
        <dbReference type="Proteomes" id="UP000593576"/>
    </source>
</evidence>
<reference evidence="2 3" key="1">
    <citation type="journal article" date="2019" name="Genome Biol. Evol.">
        <title>Insights into the evolution of the New World diploid cottons (Gossypium, subgenus Houzingenia) based on genome sequencing.</title>
        <authorList>
            <person name="Grover C.E."/>
            <person name="Arick M.A. 2nd"/>
            <person name="Thrash A."/>
            <person name="Conover J.L."/>
            <person name="Sanders W.S."/>
            <person name="Peterson D.G."/>
            <person name="Frelichowski J.E."/>
            <person name="Scheffler J.A."/>
            <person name="Scheffler B.E."/>
            <person name="Wendel J.F."/>
        </authorList>
    </citation>
    <scope>NUCLEOTIDE SEQUENCE [LARGE SCALE GENOMIC DNA]</scope>
    <source>
        <strain evidence="2">1</strain>
        <tissue evidence="2">Leaf</tissue>
    </source>
</reference>
<keyword evidence="3" id="KW-1185">Reference proteome</keyword>
<protein>
    <recommendedName>
        <fullName evidence="1">RNase H type-1 domain-containing protein</fullName>
    </recommendedName>
</protein>
<feature type="domain" description="RNase H type-1" evidence="1">
    <location>
        <begin position="26"/>
        <end position="67"/>
    </location>
</feature>